<feature type="domain" description="Cyclic nucleotide-binding" evidence="1">
    <location>
        <begin position="13"/>
        <end position="115"/>
    </location>
</feature>
<name>A0ABM7S7I6_9FLAO</name>
<dbReference type="EMBL" id="AP024749">
    <property type="protein sequence ID" value="BCY29359.1"/>
    <property type="molecule type" value="Genomic_DNA"/>
</dbReference>
<dbReference type="Pfam" id="PF00027">
    <property type="entry name" value="cNMP_binding"/>
    <property type="match status" value="1"/>
</dbReference>
<dbReference type="Proteomes" id="UP000825258">
    <property type="component" value="Chromosome"/>
</dbReference>
<dbReference type="PROSITE" id="PS50042">
    <property type="entry name" value="CNMP_BINDING_3"/>
    <property type="match status" value="1"/>
</dbReference>
<keyword evidence="3" id="KW-1185">Reference proteome</keyword>
<proteinExistence type="predicted"/>
<dbReference type="InterPro" id="IPR014710">
    <property type="entry name" value="RmlC-like_jellyroll"/>
</dbReference>
<gene>
    <name evidence="2" type="ORF">KK2020170_22270</name>
</gene>
<dbReference type="CDD" id="cd00038">
    <property type="entry name" value="CAP_ED"/>
    <property type="match status" value="1"/>
</dbReference>
<evidence type="ECO:0000313" key="2">
    <source>
        <dbReference type="EMBL" id="BCY29359.1"/>
    </source>
</evidence>
<reference evidence="2 3" key="1">
    <citation type="submission" date="2021-06" db="EMBL/GenBank/DDBJ databases">
        <title>Whole genome sequences of Flavobacterium sp. KK2020170 and assembly.</title>
        <authorList>
            <person name="Kitahara K."/>
            <person name="Miyoshi S."/>
            <person name="Uesaka K."/>
        </authorList>
    </citation>
    <scope>NUCLEOTIDE SEQUENCE [LARGE SCALE GENOMIC DNA]</scope>
    <source>
        <strain evidence="2 3">KK2020170</strain>
    </source>
</reference>
<keyword evidence="2" id="KW-0238">DNA-binding</keyword>
<dbReference type="GO" id="GO:0003677">
    <property type="term" value="F:DNA binding"/>
    <property type="evidence" value="ECO:0007669"/>
    <property type="project" value="UniProtKB-KW"/>
</dbReference>
<dbReference type="SUPFAM" id="SSF51206">
    <property type="entry name" value="cAMP-binding domain-like"/>
    <property type="match status" value="1"/>
</dbReference>
<evidence type="ECO:0000259" key="1">
    <source>
        <dbReference type="PROSITE" id="PS50042"/>
    </source>
</evidence>
<evidence type="ECO:0000313" key="3">
    <source>
        <dbReference type="Proteomes" id="UP000825258"/>
    </source>
</evidence>
<sequence>MESFEHLIKSFSEIITLEENEKELFLKAFKPISIKKNDYFLQSSNVCNQIGFLSKGLVRYFVFRDNEEATLEFTKEGEFVADYESFLTKKPSLQNIQALEDCELLIIDFDSLQHLYYVSKNANYLGRVIIEHRFIIMVSQLVTLHRYSPEDRYRFFLEQYNDLNQRIPQYLIASYVGVKPQSLSRIRKRIHKSIN</sequence>
<organism evidence="2 3">
    <name type="scientific">Flavobacterium okayamense</name>
    <dbReference type="NCBI Taxonomy" id="2830782"/>
    <lineage>
        <taxon>Bacteria</taxon>
        <taxon>Pseudomonadati</taxon>
        <taxon>Bacteroidota</taxon>
        <taxon>Flavobacteriia</taxon>
        <taxon>Flavobacteriales</taxon>
        <taxon>Flavobacteriaceae</taxon>
        <taxon>Flavobacterium</taxon>
    </lineage>
</organism>
<dbReference type="InterPro" id="IPR000595">
    <property type="entry name" value="cNMP-bd_dom"/>
</dbReference>
<accession>A0ABM7S7I6</accession>
<dbReference type="RefSeq" id="WP_221258445.1">
    <property type="nucleotide sequence ID" value="NZ_AP024749.1"/>
</dbReference>
<dbReference type="Gene3D" id="2.60.120.10">
    <property type="entry name" value="Jelly Rolls"/>
    <property type="match status" value="1"/>
</dbReference>
<protein>
    <submittedName>
        <fullName evidence="2">DNA-binding protein</fullName>
    </submittedName>
</protein>
<dbReference type="InterPro" id="IPR018490">
    <property type="entry name" value="cNMP-bd_dom_sf"/>
</dbReference>